<evidence type="ECO:0000313" key="6">
    <source>
        <dbReference type="Proteomes" id="UP001381693"/>
    </source>
</evidence>
<keyword evidence="6" id="KW-1185">Reference proteome</keyword>
<feature type="compositionally biased region" description="Basic and acidic residues" evidence="2">
    <location>
        <begin position="21"/>
        <end position="40"/>
    </location>
</feature>
<dbReference type="SUPFAM" id="SSF103473">
    <property type="entry name" value="MFS general substrate transporter"/>
    <property type="match status" value="1"/>
</dbReference>
<evidence type="ECO:0000259" key="4">
    <source>
        <dbReference type="PROSITE" id="PS50850"/>
    </source>
</evidence>
<protein>
    <recommendedName>
        <fullName evidence="4">Major facilitator superfamily (MFS) profile domain-containing protein</fullName>
    </recommendedName>
</protein>
<keyword evidence="3" id="KW-0472">Membrane</keyword>
<feature type="region of interest" description="Disordered" evidence="2">
    <location>
        <begin position="1"/>
        <end position="40"/>
    </location>
</feature>
<dbReference type="PROSITE" id="PS50850">
    <property type="entry name" value="MFS"/>
    <property type="match status" value="1"/>
</dbReference>
<accession>A0AAN8X2X4</accession>
<reference evidence="5 6" key="1">
    <citation type="submission" date="2023-11" db="EMBL/GenBank/DDBJ databases">
        <title>Halocaridina rubra genome assembly.</title>
        <authorList>
            <person name="Smith C."/>
        </authorList>
    </citation>
    <scope>NUCLEOTIDE SEQUENCE [LARGE SCALE GENOMIC DNA]</scope>
    <source>
        <strain evidence="5">EP-1</strain>
        <tissue evidence="5">Whole</tissue>
    </source>
</reference>
<dbReference type="EMBL" id="JAXCGZ010011348">
    <property type="protein sequence ID" value="KAK7075191.1"/>
    <property type="molecule type" value="Genomic_DNA"/>
</dbReference>
<dbReference type="GO" id="GO:0008028">
    <property type="term" value="F:monocarboxylic acid transmembrane transporter activity"/>
    <property type="evidence" value="ECO:0007669"/>
    <property type="project" value="TreeGrafter"/>
</dbReference>
<feature type="transmembrane region" description="Helical" evidence="3">
    <location>
        <begin position="129"/>
        <end position="156"/>
    </location>
</feature>
<feature type="domain" description="Major facilitator superfamily (MFS) profile" evidence="4">
    <location>
        <begin position="55"/>
        <end position="161"/>
    </location>
</feature>
<dbReference type="GO" id="GO:0016020">
    <property type="term" value="C:membrane"/>
    <property type="evidence" value="ECO:0007669"/>
    <property type="project" value="UniProtKB-SubCell"/>
</dbReference>
<comment type="subcellular location">
    <subcellularLocation>
        <location evidence="1">Membrane</location>
        <topology evidence="1">Multi-pass membrane protein</topology>
    </subcellularLocation>
</comment>
<name>A0AAN8X2X4_HALRR</name>
<comment type="caution">
    <text evidence="5">The sequence shown here is derived from an EMBL/GenBank/DDBJ whole genome shotgun (WGS) entry which is preliminary data.</text>
</comment>
<gene>
    <name evidence="5" type="ORF">SK128_011141</name>
</gene>
<feature type="transmembrane region" description="Helical" evidence="3">
    <location>
        <begin position="55"/>
        <end position="81"/>
    </location>
</feature>
<keyword evidence="3" id="KW-1133">Transmembrane helix</keyword>
<dbReference type="PANTHER" id="PTHR11360:SF306">
    <property type="entry name" value="RE01051P"/>
    <property type="match status" value="1"/>
</dbReference>
<dbReference type="PANTHER" id="PTHR11360">
    <property type="entry name" value="MONOCARBOXYLATE TRANSPORTER"/>
    <property type="match status" value="1"/>
</dbReference>
<dbReference type="AlphaFoldDB" id="A0AAN8X2X4"/>
<dbReference type="InterPro" id="IPR020846">
    <property type="entry name" value="MFS_dom"/>
</dbReference>
<feature type="transmembrane region" description="Helical" evidence="3">
    <location>
        <begin position="88"/>
        <end position="109"/>
    </location>
</feature>
<evidence type="ECO:0000256" key="1">
    <source>
        <dbReference type="ARBA" id="ARBA00004141"/>
    </source>
</evidence>
<sequence>MGQEDTTDLVDSRSGTSARILESKEKCPSDDDKENEKITQTKQEEISTVVPDGGWGWLVAFGGFIITMLLSSLGPCFGILFSKYLLELGASSVLTAWIFNTQLFIWHLMGPLVRPLSTEFGWRPVGLAGVLLCAASIIISAFSPSAGFLFFSFSLLSGTWY</sequence>
<dbReference type="InterPro" id="IPR050327">
    <property type="entry name" value="Proton-linked_MCT"/>
</dbReference>
<evidence type="ECO:0000256" key="3">
    <source>
        <dbReference type="SAM" id="Phobius"/>
    </source>
</evidence>
<keyword evidence="3" id="KW-0812">Transmembrane</keyword>
<dbReference type="Proteomes" id="UP001381693">
    <property type="component" value="Unassembled WGS sequence"/>
</dbReference>
<organism evidence="5 6">
    <name type="scientific">Halocaridina rubra</name>
    <name type="common">Hawaiian red shrimp</name>
    <dbReference type="NCBI Taxonomy" id="373956"/>
    <lineage>
        <taxon>Eukaryota</taxon>
        <taxon>Metazoa</taxon>
        <taxon>Ecdysozoa</taxon>
        <taxon>Arthropoda</taxon>
        <taxon>Crustacea</taxon>
        <taxon>Multicrustacea</taxon>
        <taxon>Malacostraca</taxon>
        <taxon>Eumalacostraca</taxon>
        <taxon>Eucarida</taxon>
        <taxon>Decapoda</taxon>
        <taxon>Pleocyemata</taxon>
        <taxon>Caridea</taxon>
        <taxon>Atyoidea</taxon>
        <taxon>Atyidae</taxon>
        <taxon>Halocaridina</taxon>
    </lineage>
</organism>
<dbReference type="InterPro" id="IPR036259">
    <property type="entry name" value="MFS_trans_sf"/>
</dbReference>
<proteinExistence type="predicted"/>
<evidence type="ECO:0000256" key="2">
    <source>
        <dbReference type="SAM" id="MobiDB-lite"/>
    </source>
</evidence>
<evidence type="ECO:0000313" key="5">
    <source>
        <dbReference type="EMBL" id="KAK7075191.1"/>
    </source>
</evidence>